<dbReference type="GO" id="GO:0005576">
    <property type="term" value="C:extracellular region"/>
    <property type="evidence" value="ECO:0007669"/>
    <property type="project" value="TreeGrafter"/>
</dbReference>
<dbReference type="InterPro" id="IPR050386">
    <property type="entry name" value="Glycosyl_hydrolase_5"/>
</dbReference>
<comment type="caution">
    <text evidence="5">The sequence shown here is derived from an EMBL/GenBank/DDBJ whole genome shotgun (WGS) entry which is preliminary data.</text>
</comment>
<sequence length="372" mass="44113">MLRGINLGNWLVLEKWMDSTPFHGSEAADEVWLHRDYGHSVHDVLRKHRDTYITEEDFESLHGAGVELVRIPVPYFVFGDRDPYLGCIEYIDRAFEWAEKRAMRILLDLHTVPGSQNGFDNGGLSGVARWHSNEEEVLFALSVIERLGIRYGKRAGLYGIEVLNEPASWSVWRANKKTYVARDPQEAEGSAHVPIKFLIRFYKAAYSRLRRVLGNDKVIVFHDGFRLMSWPWIRITRLRTMHNIAFDTHIYSTFIERSMPAWIARLVQYASWRRNFYRFFYDMQQLRIRCVRAAGADVIVGEWCVENQESLVLEEYTHDFEDMQLSAYESAGVSAEFMWSYQTERDEKKRERLTTSWKRFWDWRYWHRGNEN</sequence>
<gene>
    <name evidence="5" type="ORF">CYJ32_00335</name>
</gene>
<dbReference type="GO" id="GO:0071555">
    <property type="term" value="P:cell wall organization"/>
    <property type="evidence" value="ECO:0007669"/>
    <property type="project" value="UniProtKB-KW"/>
</dbReference>
<dbReference type="GO" id="GO:0009986">
    <property type="term" value="C:cell surface"/>
    <property type="evidence" value="ECO:0007669"/>
    <property type="project" value="TreeGrafter"/>
</dbReference>
<evidence type="ECO:0000256" key="4">
    <source>
        <dbReference type="ARBA" id="ARBA00023316"/>
    </source>
</evidence>
<dbReference type="SUPFAM" id="SSF51445">
    <property type="entry name" value="(Trans)glycosidases"/>
    <property type="match status" value="1"/>
</dbReference>
<evidence type="ECO:0000256" key="1">
    <source>
        <dbReference type="ARBA" id="ARBA00022801"/>
    </source>
</evidence>
<dbReference type="PANTHER" id="PTHR31297:SF34">
    <property type="entry name" value="GLUCAN 1,3-BETA-GLUCOSIDASE 2"/>
    <property type="match status" value="1"/>
</dbReference>
<keyword evidence="3" id="KW-0326">Glycosidase</keyword>
<evidence type="ECO:0000256" key="2">
    <source>
        <dbReference type="ARBA" id="ARBA00023180"/>
    </source>
</evidence>
<dbReference type="Proteomes" id="UP000242263">
    <property type="component" value="Unassembled WGS sequence"/>
</dbReference>
<dbReference type="InterPro" id="IPR017853">
    <property type="entry name" value="GH"/>
</dbReference>
<accession>A0A2I1M723</accession>
<evidence type="ECO:0000313" key="6">
    <source>
        <dbReference type="Proteomes" id="UP000242263"/>
    </source>
</evidence>
<dbReference type="EMBL" id="PKGU01000001">
    <property type="protein sequence ID" value="PKZ15933.1"/>
    <property type="molecule type" value="Genomic_DNA"/>
</dbReference>
<dbReference type="AlphaFoldDB" id="A0A2I1M723"/>
<keyword evidence="4" id="KW-0961">Cell wall biogenesis/degradation</keyword>
<reference evidence="5 6" key="1">
    <citation type="submission" date="2017-12" db="EMBL/GenBank/DDBJ databases">
        <title>Phylogenetic diversity of female urinary microbiome.</title>
        <authorList>
            <person name="Thomas-White K."/>
            <person name="Wolfe A.J."/>
        </authorList>
    </citation>
    <scope>NUCLEOTIDE SEQUENCE [LARGE SCALE GENOMIC DNA]</scope>
    <source>
        <strain evidence="5 6">UMB0064</strain>
    </source>
</reference>
<protein>
    <submittedName>
        <fullName evidence="5">Glycosyl hydrolase family 5</fullName>
    </submittedName>
</protein>
<proteinExistence type="predicted"/>
<dbReference type="GO" id="GO:0008422">
    <property type="term" value="F:beta-glucosidase activity"/>
    <property type="evidence" value="ECO:0007669"/>
    <property type="project" value="TreeGrafter"/>
</dbReference>
<dbReference type="Gene3D" id="3.20.20.80">
    <property type="entry name" value="Glycosidases"/>
    <property type="match status" value="1"/>
</dbReference>
<dbReference type="GO" id="GO:0009251">
    <property type="term" value="P:glucan catabolic process"/>
    <property type="evidence" value="ECO:0007669"/>
    <property type="project" value="TreeGrafter"/>
</dbReference>
<evidence type="ECO:0000313" key="5">
    <source>
        <dbReference type="EMBL" id="PKZ15933.1"/>
    </source>
</evidence>
<evidence type="ECO:0000256" key="3">
    <source>
        <dbReference type="ARBA" id="ARBA00023295"/>
    </source>
</evidence>
<dbReference type="RefSeq" id="WP_049206845.1">
    <property type="nucleotide sequence ID" value="NZ_CBDEIH010000069.1"/>
</dbReference>
<organism evidence="5 6">
    <name type="scientific">Alloscardovia omnicolens</name>
    <dbReference type="NCBI Taxonomy" id="419015"/>
    <lineage>
        <taxon>Bacteria</taxon>
        <taxon>Bacillati</taxon>
        <taxon>Actinomycetota</taxon>
        <taxon>Actinomycetes</taxon>
        <taxon>Bifidobacteriales</taxon>
        <taxon>Bifidobacteriaceae</taxon>
        <taxon>Alloscardovia</taxon>
    </lineage>
</organism>
<keyword evidence="1 5" id="KW-0378">Hydrolase</keyword>
<dbReference type="PANTHER" id="PTHR31297">
    <property type="entry name" value="GLUCAN ENDO-1,6-BETA-GLUCOSIDASE B"/>
    <property type="match status" value="1"/>
</dbReference>
<keyword evidence="2" id="KW-0325">Glycoprotein</keyword>
<name>A0A2I1M723_9BIFI</name>